<gene>
    <name evidence="2" type="ORF">NPRO_24610</name>
</gene>
<accession>A0A809S6S2</accession>
<reference evidence="2" key="1">
    <citation type="journal article" name="DNA Res.">
        <title>The physiological potential of anammox bacteria as revealed by their core genome structure.</title>
        <authorList>
            <person name="Okubo T."/>
            <person name="Toyoda A."/>
            <person name="Fukuhara K."/>
            <person name="Uchiyama I."/>
            <person name="Harigaya Y."/>
            <person name="Kuroiwa M."/>
            <person name="Suzuki T."/>
            <person name="Murakami Y."/>
            <person name="Suwa Y."/>
            <person name="Takami H."/>
        </authorList>
    </citation>
    <scope>NUCLEOTIDE SEQUENCE</scope>
    <source>
        <strain evidence="2">317325-2</strain>
    </source>
</reference>
<dbReference type="KEGG" id="npy:NPRO_24610"/>
<dbReference type="NCBIfam" id="TIGR02595">
    <property type="entry name" value="PEP_CTERM"/>
    <property type="match status" value="1"/>
</dbReference>
<organism evidence="2 3">
    <name type="scientific">Candidatus Nitrosymbiomonas proteolyticus</name>
    <dbReference type="NCBI Taxonomy" id="2608984"/>
    <lineage>
        <taxon>Bacteria</taxon>
        <taxon>Bacillati</taxon>
        <taxon>Armatimonadota</taxon>
        <taxon>Armatimonadota incertae sedis</taxon>
        <taxon>Candidatus Nitrosymbiomonas</taxon>
    </lineage>
</organism>
<evidence type="ECO:0000313" key="2">
    <source>
        <dbReference type="EMBL" id="BBO24866.1"/>
    </source>
</evidence>
<feature type="signal peptide" evidence="1">
    <location>
        <begin position="1"/>
        <end position="22"/>
    </location>
</feature>
<keyword evidence="1" id="KW-0732">Signal</keyword>
<dbReference type="InterPro" id="IPR013424">
    <property type="entry name" value="Ice-binding_C"/>
</dbReference>
<evidence type="ECO:0000256" key="1">
    <source>
        <dbReference type="SAM" id="SignalP"/>
    </source>
</evidence>
<evidence type="ECO:0008006" key="4">
    <source>
        <dbReference type="Google" id="ProtNLM"/>
    </source>
</evidence>
<sequence>MKRDISRACLTLGLASTWGVGAATEFYGTVENVTTQGPMAFLYASGVSSPHAATGMINLNTSTSFFPAPGPTPFFAEFIVAEENGVWGTIGCIDVDRVSLGVSADDVGSMLGQSWESLFPDFSEASIATAVINGDFTTLSQFADYYPWYFDTPEALGAQATLVDFSNGTFGGYVTLVPEPTTMVALATSSIVLLLRRRRS</sequence>
<proteinExistence type="predicted"/>
<evidence type="ECO:0000313" key="3">
    <source>
        <dbReference type="Proteomes" id="UP000662873"/>
    </source>
</evidence>
<protein>
    <recommendedName>
        <fullName evidence="4">PEP-CTERM protein-sorting domain-containing protein</fullName>
    </recommendedName>
</protein>
<feature type="chain" id="PRO_5035190787" description="PEP-CTERM protein-sorting domain-containing protein" evidence="1">
    <location>
        <begin position="23"/>
        <end position="200"/>
    </location>
</feature>
<dbReference type="EMBL" id="AP021858">
    <property type="protein sequence ID" value="BBO24866.1"/>
    <property type="molecule type" value="Genomic_DNA"/>
</dbReference>
<dbReference type="Proteomes" id="UP000662873">
    <property type="component" value="Chromosome"/>
</dbReference>
<dbReference type="AlphaFoldDB" id="A0A809S6S2"/>
<name>A0A809S6S2_9BACT</name>